<gene>
    <name evidence="1" type="ORF">ALC53_10354</name>
</gene>
<accession>A0A195B4I8</accession>
<dbReference type="Proteomes" id="UP000078540">
    <property type="component" value="Unassembled WGS sequence"/>
</dbReference>
<sequence>MPMKERRSSPLSLTSFPSTGECVDCVTLLWSDRCRWRVETSRIGVKLPRSSERLEQVFSASGVLNLAVQGMRASIRIFILIMNGVIRSDSSRGDEHELYSFSLTFILVLLFSLESPHILCSGTRYAGVYKMWATSVRGSSMRGSHYSKPKSIVDLRLYDDRTRRFSAFGCQAVSMVPLAALLPLCEHIESRLIYVVRFAVSSLIVLGLNAMKLADVAGRTMTDGHFHSGTMVTREIAAEILRNAYQLKDSSFHFPSIVYICIPSCGVSSKMRRWNVGYCDDVTDSFENKIFTSI</sequence>
<dbReference type="EMBL" id="KQ976618">
    <property type="protein sequence ID" value="KYM79190.1"/>
    <property type="molecule type" value="Genomic_DNA"/>
</dbReference>
<protein>
    <submittedName>
        <fullName evidence="1">Uncharacterized protein</fullName>
    </submittedName>
</protein>
<dbReference type="AlphaFoldDB" id="A0A195B4I8"/>
<keyword evidence="2" id="KW-1185">Reference proteome</keyword>
<name>A0A195B4I8_9HYME</name>
<evidence type="ECO:0000313" key="1">
    <source>
        <dbReference type="EMBL" id="KYM79190.1"/>
    </source>
</evidence>
<evidence type="ECO:0000313" key="2">
    <source>
        <dbReference type="Proteomes" id="UP000078540"/>
    </source>
</evidence>
<organism evidence="1 2">
    <name type="scientific">Atta colombica</name>
    <dbReference type="NCBI Taxonomy" id="520822"/>
    <lineage>
        <taxon>Eukaryota</taxon>
        <taxon>Metazoa</taxon>
        <taxon>Ecdysozoa</taxon>
        <taxon>Arthropoda</taxon>
        <taxon>Hexapoda</taxon>
        <taxon>Insecta</taxon>
        <taxon>Pterygota</taxon>
        <taxon>Neoptera</taxon>
        <taxon>Endopterygota</taxon>
        <taxon>Hymenoptera</taxon>
        <taxon>Apocrita</taxon>
        <taxon>Aculeata</taxon>
        <taxon>Formicoidea</taxon>
        <taxon>Formicidae</taxon>
        <taxon>Myrmicinae</taxon>
        <taxon>Atta</taxon>
    </lineage>
</organism>
<reference evidence="1 2" key="1">
    <citation type="submission" date="2015-09" db="EMBL/GenBank/DDBJ databases">
        <title>Atta colombica WGS genome.</title>
        <authorList>
            <person name="Nygaard S."/>
            <person name="Hu H."/>
            <person name="Boomsma J."/>
            <person name="Zhang G."/>
        </authorList>
    </citation>
    <scope>NUCLEOTIDE SEQUENCE [LARGE SCALE GENOMIC DNA]</scope>
    <source>
        <strain evidence="1">Treedump-2</strain>
        <tissue evidence="1">Whole body</tissue>
    </source>
</reference>
<proteinExistence type="predicted"/>